<evidence type="ECO:0000256" key="1">
    <source>
        <dbReference type="ARBA" id="ARBA00021292"/>
    </source>
</evidence>
<accession>A0A8H1LGC3</accession>
<dbReference type="Pfam" id="PF13692">
    <property type="entry name" value="Glyco_trans_1_4"/>
    <property type="match status" value="1"/>
</dbReference>
<dbReference type="PANTHER" id="PTHR12526:SF635">
    <property type="entry name" value="GLYCOSYL TRANSFERASE GROUP 1"/>
    <property type="match status" value="1"/>
</dbReference>
<dbReference type="Gene3D" id="3.40.50.2000">
    <property type="entry name" value="Glycogen Phosphorylase B"/>
    <property type="match status" value="2"/>
</dbReference>
<name>A0A8H1LGC3_9ACTN</name>
<reference evidence="7 8" key="1">
    <citation type="submission" date="2018-10" db="EMBL/GenBank/DDBJ databases">
        <title>Isolation of pseudouridimycin from Streptomyces albus DSM 40763.</title>
        <authorList>
            <person name="Rosenqvist P."/>
            <person name="Metsae-Ketelae M."/>
            <person name="Virta P."/>
        </authorList>
    </citation>
    <scope>NUCLEOTIDE SEQUENCE [LARGE SCALE GENOMIC DNA]</scope>
    <source>
        <strain evidence="7 8">DSM 40763</strain>
    </source>
</reference>
<dbReference type="RefSeq" id="WP_016471069.1">
    <property type="nucleotide sequence ID" value="NZ_BNEJ01000009.1"/>
</dbReference>
<dbReference type="InterPro" id="IPR001296">
    <property type="entry name" value="Glyco_trans_1"/>
</dbReference>
<keyword evidence="3 7" id="KW-0808">Transferase</keyword>
<feature type="region of interest" description="Disordered" evidence="4">
    <location>
        <begin position="397"/>
        <end position="436"/>
    </location>
</feature>
<evidence type="ECO:0000256" key="3">
    <source>
        <dbReference type="ARBA" id="ARBA00022679"/>
    </source>
</evidence>
<dbReference type="InterPro" id="IPR028098">
    <property type="entry name" value="Glyco_trans_4-like_N"/>
</dbReference>
<evidence type="ECO:0000313" key="7">
    <source>
        <dbReference type="EMBL" id="TGG85961.1"/>
    </source>
</evidence>
<dbReference type="Proteomes" id="UP000298111">
    <property type="component" value="Unassembled WGS sequence"/>
</dbReference>
<evidence type="ECO:0000259" key="5">
    <source>
        <dbReference type="Pfam" id="PF00534"/>
    </source>
</evidence>
<proteinExistence type="predicted"/>
<dbReference type="Pfam" id="PF13439">
    <property type="entry name" value="Glyco_transf_4"/>
    <property type="match status" value="1"/>
</dbReference>
<evidence type="ECO:0000313" key="8">
    <source>
        <dbReference type="Proteomes" id="UP000298111"/>
    </source>
</evidence>
<evidence type="ECO:0000256" key="2">
    <source>
        <dbReference type="ARBA" id="ARBA00022676"/>
    </source>
</evidence>
<feature type="domain" description="Glycosyl transferase family 1" evidence="5">
    <location>
        <begin position="185"/>
        <end position="255"/>
    </location>
</feature>
<protein>
    <recommendedName>
        <fullName evidence="1">D-inositol 3-phosphate glycosyltransferase</fullName>
    </recommendedName>
</protein>
<dbReference type="SUPFAM" id="SSF53756">
    <property type="entry name" value="UDP-Glycosyltransferase/glycogen phosphorylase"/>
    <property type="match status" value="1"/>
</dbReference>
<dbReference type="Pfam" id="PF00534">
    <property type="entry name" value="Glycos_transf_1"/>
    <property type="match status" value="1"/>
</dbReference>
<sequence>MRVLHIITGLGVGGAEEQLRLLLRRLPRHGVHGEVVTLTEPGSVAAGIRADGTRVVHLGMAGNRDLTALPRLVGLVRAGRFDLVHTHLYRACVYGRIAARLAGVRAVVATEHSLGEAVLEGRPLTRGVRALYLATERLGTTTVAVSDTVAGRLRRWGVPAARLCTVPNGIDADRFRFDAGRRARVRRRLGVAPEEFVVAGVGRLVPGKRFDVLVDAVAAVPGVRLLLAGDGPEAAALRERARARGAGDRVRLLGACAGGLDGAAGASAGGVGDVVAMADAVDAADVAGVVDVPGVLAAADLFVSPSREESFGLAVLEALAAGLPVRYAACPAVADLPPGAAPGARPLPASPHGVADALRAELAAHAAGPHRLPVPPVVGHYDIARCAERLAGVYRDALGAPGGPGPGSGPAVPARPAGAAAGAAPSDSSSTTSPVP</sequence>
<dbReference type="GO" id="GO:0016757">
    <property type="term" value="F:glycosyltransferase activity"/>
    <property type="evidence" value="ECO:0007669"/>
    <property type="project" value="UniProtKB-KW"/>
</dbReference>
<comment type="caution">
    <text evidence="7">The sequence shown here is derived from an EMBL/GenBank/DDBJ whole genome shotgun (WGS) entry which is preliminary data.</text>
</comment>
<dbReference type="EMBL" id="RCIY01000040">
    <property type="protein sequence ID" value="TGG85961.1"/>
    <property type="molecule type" value="Genomic_DNA"/>
</dbReference>
<organism evidence="7 8">
    <name type="scientific">Streptomyces albus</name>
    <dbReference type="NCBI Taxonomy" id="1888"/>
    <lineage>
        <taxon>Bacteria</taxon>
        <taxon>Bacillati</taxon>
        <taxon>Actinomycetota</taxon>
        <taxon>Actinomycetes</taxon>
        <taxon>Kitasatosporales</taxon>
        <taxon>Streptomycetaceae</taxon>
        <taxon>Streptomyces</taxon>
    </lineage>
</organism>
<dbReference type="AlphaFoldDB" id="A0A8H1LGC3"/>
<feature type="domain" description="Glycosyltransferase subfamily 4-like N-terminal" evidence="6">
    <location>
        <begin position="12"/>
        <end position="174"/>
    </location>
</feature>
<dbReference type="GeneID" id="75180110"/>
<evidence type="ECO:0000256" key="4">
    <source>
        <dbReference type="SAM" id="MobiDB-lite"/>
    </source>
</evidence>
<keyword evidence="2" id="KW-0328">Glycosyltransferase</keyword>
<evidence type="ECO:0000259" key="6">
    <source>
        <dbReference type="Pfam" id="PF13439"/>
    </source>
</evidence>
<gene>
    <name evidence="7" type="ORF">D8771_05920</name>
</gene>
<feature type="compositionally biased region" description="Low complexity" evidence="4">
    <location>
        <begin position="409"/>
        <end position="436"/>
    </location>
</feature>
<dbReference type="PANTHER" id="PTHR12526">
    <property type="entry name" value="GLYCOSYLTRANSFERASE"/>
    <property type="match status" value="1"/>
</dbReference>